<evidence type="ECO:0000313" key="8">
    <source>
        <dbReference type="Proteomes" id="UP000274117"/>
    </source>
</evidence>
<dbReference type="Proteomes" id="UP000274117">
    <property type="component" value="Unassembled WGS sequence"/>
</dbReference>
<keyword evidence="5 6" id="KW-0472">Membrane</keyword>
<evidence type="ECO:0008006" key="9">
    <source>
        <dbReference type="Google" id="ProtNLM"/>
    </source>
</evidence>
<organism evidence="7 8">
    <name type="scientific">Streptococcus suis</name>
    <dbReference type="NCBI Taxonomy" id="1307"/>
    <lineage>
        <taxon>Bacteria</taxon>
        <taxon>Bacillati</taxon>
        <taxon>Bacillota</taxon>
        <taxon>Bacilli</taxon>
        <taxon>Lactobacillales</taxon>
        <taxon>Streptococcaceae</taxon>
        <taxon>Streptococcus</taxon>
    </lineage>
</organism>
<feature type="transmembrane region" description="Helical" evidence="6">
    <location>
        <begin position="90"/>
        <end position="110"/>
    </location>
</feature>
<dbReference type="AlphaFoldDB" id="A0A426TC31"/>
<dbReference type="PANTHER" id="PTHR30250:SF26">
    <property type="entry name" value="PSMA PROTEIN"/>
    <property type="match status" value="1"/>
</dbReference>
<keyword evidence="3 6" id="KW-0812">Transmembrane</keyword>
<dbReference type="EMBL" id="RSDO01000014">
    <property type="protein sequence ID" value="RRR51710.1"/>
    <property type="molecule type" value="Genomic_DNA"/>
</dbReference>
<keyword evidence="2" id="KW-1003">Cell membrane</keyword>
<accession>A0A426TC31</accession>
<keyword evidence="4 6" id="KW-1133">Transmembrane helix</keyword>
<evidence type="ECO:0000256" key="4">
    <source>
        <dbReference type="ARBA" id="ARBA00022989"/>
    </source>
</evidence>
<feature type="transmembrane region" description="Helical" evidence="6">
    <location>
        <begin position="378"/>
        <end position="396"/>
    </location>
</feature>
<feature type="transmembrane region" description="Helical" evidence="6">
    <location>
        <begin position="302"/>
        <end position="327"/>
    </location>
</feature>
<dbReference type="GO" id="GO:0005886">
    <property type="term" value="C:plasma membrane"/>
    <property type="evidence" value="ECO:0007669"/>
    <property type="project" value="UniProtKB-SubCell"/>
</dbReference>
<reference evidence="7 8" key="2">
    <citation type="submission" date="2018-12" db="EMBL/GenBank/DDBJ databases">
        <title>Whole-genome sequences of fifteen clinical Streptococcus suis strains isolated from pigs between 2006 and 2018.</title>
        <authorList>
            <person name="Stevens M.J.A."/>
            <person name="Cernela N."/>
            <person name="Spoerry Serrano N."/>
            <person name="Schmitt S."/>
            <person name="Schrenzel J."/>
            <person name="Stephan R."/>
        </authorList>
    </citation>
    <scope>NUCLEOTIDE SEQUENCE [LARGE SCALE GENOMIC DNA]</scope>
    <source>
        <strain evidence="7 8">PP422</strain>
    </source>
</reference>
<feature type="transmembrane region" description="Helical" evidence="6">
    <location>
        <begin position="181"/>
        <end position="203"/>
    </location>
</feature>
<protein>
    <recommendedName>
        <fullName evidence="9">Wzx</fullName>
    </recommendedName>
</protein>
<proteinExistence type="predicted"/>
<comment type="subcellular location">
    <subcellularLocation>
        <location evidence="1">Cell membrane</location>
        <topology evidence="1">Multi-pass membrane protein</topology>
    </subcellularLocation>
</comment>
<evidence type="ECO:0000256" key="1">
    <source>
        <dbReference type="ARBA" id="ARBA00004651"/>
    </source>
</evidence>
<feature type="transmembrane region" description="Helical" evidence="6">
    <location>
        <begin position="46"/>
        <end position="69"/>
    </location>
</feature>
<dbReference type="PANTHER" id="PTHR30250">
    <property type="entry name" value="PST FAMILY PREDICTED COLANIC ACID TRANSPORTER"/>
    <property type="match status" value="1"/>
</dbReference>
<sequence length="496" mass="55640">MNTKSLKINGIISLLNKCISIVCSLILPRLFITAYGSEVNGLMSSITQYLTLISLLDMGMGTVIQAAMYKPLLDQDYGKLSTIYYKSQQFFNKIGLFLIVYVGALCLFLPQVLSSHFSQQQIMSLIAILSLSHLLQFFVGITSQIILGSDQKAYIKEILQGLTNIANLLLSMFLIKQGQTVFLVKFVSALVFIIPPISISYYVHKHYHISKQGIDKNFKIKQQWYGIGQHIAYTVQESTDIVILSMFSNLNSVSVYAIYNTVFQGIKTFLNAATSGLRPFLGRALHLDDHQLLFRQFRKLEWLLHTGSTIVLATTFQLVTPFILLYTDKVTDANYNQPLFGYIMTISLLLYAIRLPYRTLVFASGEFKKTQFGTYTEAILNLAISLILVGPLNIVGVAIGTAVSQTFSLAYYIWYTYRFIITGQPVSISKQLLMDAAIFTLSNLLLLPFTGSIGSIVGWIVFGSISILVTTIISLIINYAFSQKELFDFLKRKLPA</sequence>
<dbReference type="InterPro" id="IPR050833">
    <property type="entry name" value="Poly_Biosynth_Transport"/>
</dbReference>
<evidence type="ECO:0000256" key="6">
    <source>
        <dbReference type="SAM" id="Phobius"/>
    </source>
</evidence>
<reference evidence="7 8" key="1">
    <citation type="submission" date="2018-11" db="EMBL/GenBank/DDBJ databases">
        <authorList>
            <person name="Stevens M.J."/>
            <person name="Cernela N."/>
            <person name="Spoerry Serrano N."/>
            <person name="Schmitt S."/>
            <person name="Schrenzel J."/>
            <person name="Stephan R."/>
        </authorList>
    </citation>
    <scope>NUCLEOTIDE SEQUENCE [LARGE SCALE GENOMIC DNA]</scope>
    <source>
        <strain evidence="7 8">PP422</strain>
    </source>
</reference>
<comment type="caution">
    <text evidence="7">The sequence shown here is derived from an EMBL/GenBank/DDBJ whole genome shotgun (WGS) entry which is preliminary data.</text>
</comment>
<evidence type="ECO:0000256" key="2">
    <source>
        <dbReference type="ARBA" id="ARBA00022475"/>
    </source>
</evidence>
<feature type="transmembrane region" description="Helical" evidence="6">
    <location>
        <begin position="12"/>
        <end position="34"/>
    </location>
</feature>
<feature type="transmembrane region" description="Helical" evidence="6">
    <location>
        <begin position="339"/>
        <end position="357"/>
    </location>
</feature>
<gene>
    <name evidence="7" type="ORF">EI998_08015</name>
</gene>
<evidence type="ECO:0000256" key="3">
    <source>
        <dbReference type="ARBA" id="ARBA00022692"/>
    </source>
</evidence>
<feature type="transmembrane region" description="Helical" evidence="6">
    <location>
        <begin position="456"/>
        <end position="481"/>
    </location>
</feature>
<feature type="transmembrane region" description="Helical" evidence="6">
    <location>
        <begin position="122"/>
        <end position="146"/>
    </location>
</feature>
<name>A0A426TC31_STRSU</name>
<evidence type="ECO:0000313" key="7">
    <source>
        <dbReference type="EMBL" id="RRR51710.1"/>
    </source>
</evidence>
<evidence type="ECO:0000256" key="5">
    <source>
        <dbReference type="ARBA" id="ARBA00023136"/>
    </source>
</evidence>